<gene>
    <name evidence="2" type="ORF">PBY51_014084</name>
</gene>
<feature type="region of interest" description="Disordered" evidence="1">
    <location>
        <begin position="43"/>
        <end position="69"/>
    </location>
</feature>
<evidence type="ECO:0000313" key="3">
    <source>
        <dbReference type="Proteomes" id="UP001346869"/>
    </source>
</evidence>
<reference evidence="2 3" key="2">
    <citation type="journal article" date="2023" name="Mol. Biol. Evol.">
        <title>Genomics of Secondarily Temperate Adaptation in the Only Non-Antarctic Icefish.</title>
        <authorList>
            <person name="Rivera-Colon A.G."/>
            <person name="Rayamajhi N."/>
            <person name="Minhas B.F."/>
            <person name="Madrigal G."/>
            <person name="Bilyk K.T."/>
            <person name="Yoon V."/>
            <person name="Hune M."/>
            <person name="Gregory S."/>
            <person name="Cheng C.H.C."/>
            <person name="Catchen J.M."/>
        </authorList>
    </citation>
    <scope>NUCLEOTIDE SEQUENCE [LARGE SCALE GENOMIC DNA]</scope>
    <source>
        <strain evidence="2">JMC-PN-2008</strain>
    </source>
</reference>
<proteinExistence type="predicted"/>
<organism evidence="2 3">
    <name type="scientific">Eleginops maclovinus</name>
    <name type="common">Patagonian blennie</name>
    <name type="synonym">Eleginus maclovinus</name>
    <dbReference type="NCBI Taxonomy" id="56733"/>
    <lineage>
        <taxon>Eukaryota</taxon>
        <taxon>Metazoa</taxon>
        <taxon>Chordata</taxon>
        <taxon>Craniata</taxon>
        <taxon>Vertebrata</taxon>
        <taxon>Euteleostomi</taxon>
        <taxon>Actinopterygii</taxon>
        <taxon>Neopterygii</taxon>
        <taxon>Teleostei</taxon>
        <taxon>Neoteleostei</taxon>
        <taxon>Acanthomorphata</taxon>
        <taxon>Eupercaria</taxon>
        <taxon>Perciformes</taxon>
        <taxon>Notothenioidei</taxon>
        <taxon>Eleginopidae</taxon>
        <taxon>Eleginops</taxon>
    </lineage>
</organism>
<accession>A0AAN8A3Y5</accession>
<evidence type="ECO:0000256" key="1">
    <source>
        <dbReference type="SAM" id="MobiDB-lite"/>
    </source>
</evidence>
<reference evidence="2 3" key="1">
    <citation type="journal article" date="2023" name="Genes (Basel)">
        <title>Chromosome-Level Genome Assembly and Circadian Gene Repertoire of the Patagonia Blennie Eleginops maclovinus-The Closest Ancestral Proxy of Antarctic Cryonotothenioids.</title>
        <authorList>
            <person name="Cheng C.C."/>
            <person name="Rivera-Colon A.G."/>
            <person name="Minhas B.F."/>
            <person name="Wilson L."/>
            <person name="Rayamajhi N."/>
            <person name="Vargas-Chacoff L."/>
            <person name="Catchen J.M."/>
        </authorList>
    </citation>
    <scope>NUCLEOTIDE SEQUENCE [LARGE SCALE GENOMIC DNA]</scope>
    <source>
        <strain evidence="2">JMC-PN-2008</strain>
    </source>
</reference>
<sequence>MPLEHPLNFAVHTSLITLTFSRGWCDFQLICNYQTPRGGWLNNRPGHRSRRDTVAGHMGSGPRGREWVDAGVGTSKLPEWSEQEIELFGDRRQPYRAAATLH</sequence>
<name>A0AAN8A3Y5_ELEMC</name>
<dbReference type="Proteomes" id="UP001346869">
    <property type="component" value="Unassembled WGS sequence"/>
</dbReference>
<dbReference type="EMBL" id="JAUZQC010000023">
    <property type="protein sequence ID" value="KAK5849778.1"/>
    <property type="molecule type" value="Genomic_DNA"/>
</dbReference>
<keyword evidence="3" id="KW-1185">Reference proteome</keyword>
<evidence type="ECO:0000313" key="2">
    <source>
        <dbReference type="EMBL" id="KAK5849778.1"/>
    </source>
</evidence>
<dbReference type="AlphaFoldDB" id="A0AAN8A3Y5"/>
<comment type="caution">
    <text evidence="2">The sequence shown here is derived from an EMBL/GenBank/DDBJ whole genome shotgun (WGS) entry which is preliminary data.</text>
</comment>
<protein>
    <submittedName>
        <fullName evidence="2">Uncharacterized protein</fullName>
    </submittedName>
</protein>